<evidence type="ECO:0000313" key="2">
    <source>
        <dbReference type="Proteomes" id="UP000054771"/>
    </source>
</evidence>
<name>A0A0U5CFP1_ASPCI</name>
<organism evidence="1 2">
    <name type="scientific">Aspergillus calidoustus</name>
    <dbReference type="NCBI Taxonomy" id="454130"/>
    <lineage>
        <taxon>Eukaryota</taxon>
        <taxon>Fungi</taxon>
        <taxon>Dikarya</taxon>
        <taxon>Ascomycota</taxon>
        <taxon>Pezizomycotina</taxon>
        <taxon>Eurotiomycetes</taxon>
        <taxon>Eurotiomycetidae</taxon>
        <taxon>Eurotiales</taxon>
        <taxon>Aspergillaceae</taxon>
        <taxon>Aspergillus</taxon>
        <taxon>Aspergillus subgen. Nidulantes</taxon>
    </lineage>
</organism>
<proteinExistence type="predicted"/>
<accession>A0A0U5CFP1</accession>
<dbReference type="OMA" id="QTWAFPF"/>
<dbReference type="EMBL" id="CDMC01000013">
    <property type="protein sequence ID" value="CEL09242.1"/>
    <property type="molecule type" value="Genomic_DNA"/>
</dbReference>
<evidence type="ECO:0000313" key="1">
    <source>
        <dbReference type="EMBL" id="CEL09242.1"/>
    </source>
</evidence>
<dbReference type="Proteomes" id="UP000054771">
    <property type="component" value="Unassembled WGS sequence"/>
</dbReference>
<protein>
    <recommendedName>
        <fullName evidence="3">Transcription factor domain-containing protein</fullName>
    </recommendedName>
</protein>
<evidence type="ECO:0008006" key="3">
    <source>
        <dbReference type="Google" id="ProtNLM"/>
    </source>
</evidence>
<dbReference type="STRING" id="454130.A0A0U5CFP1"/>
<dbReference type="OrthoDB" id="3469466at2759"/>
<dbReference type="AlphaFoldDB" id="A0A0U5CFP1"/>
<reference evidence="2" key="1">
    <citation type="journal article" date="2016" name="Genome Announc.">
        <title>Draft genome sequences of fungus Aspergillus calidoustus.</title>
        <authorList>
            <person name="Horn F."/>
            <person name="Linde J."/>
            <person name="Mattern D.J."/>
            <person name="Walther G."/>
            <person name="Guthke R."/>
            <person name="Scherlach K."/>
            <person name="Martin K."/>
            <person name="Brakhage A.A."/>
            <person name="Petzke L."/>
            <person name="Valiante V."/>
        </authorList>
    </citation>
    <scope>NUCLEOTIDE SEQUENCE [LARGE SCALE GENOMIC DNA]</scope>
    <source>
        <strain evidence="2">SF006504</strain>
    </source>
</reference>
<keyword evidence="2" id="KW-1185">Reference proteome</keyword>
<gene>
    <name evidence="1" type="ORF">ASPCAL12381</name>
</gene>
<sequence length="585" mass="66051">MMSTSTRQMTPKAQETNFVFVGGPVLTGKGTGIRSKVVQAGMREKRLQRRKDAVAEINQLLEGRTTACTCRTIATPLAPLPRHNQGQQPIKPRVWMVSKAQVGSVCCSFCGRYIRSYNALHPSSSSSLYDIGSGLEPTIPVNETTSRLRVHEIFSFASRHVLPNLRGSLDLPDLYQTWAFPFDNDELKLFTFLWSSKRHEGVLRLAYNIPQDPAELKEELVLKGLTLRALRKEVTSYTEQKAIDSIIRSMLVLAVNDTETATQRLCREPSPFTPTFTGLHALEFYGGRDYNRLHWENMYKLLQNHEGIQMLRPFALAWQISVADLTNAAHTLRKPLYPMIDVYGQQLELDSPLVLFAPDTCDDLRKPGSGFNELLLMEQPVHQRLVSVFSHVGELSYAMDIISTQSHSPRLLELLADSRDLVHHRLFSLPNEDDAASQILSLDGQSTRQEQFLELYLTCRLAVLLYATHVTFPIPRSSVVRSVLLQSLCPKLQFLADRGFLSPLFLWCTSVALVALDETGPFAEILGLFQKVSRNLHITTLSSLLNLLHWFAWSDTAIQHHNSRMERYLSGNLSSLSGIKQEYLA</sequence>